<comment type="catalytic activity">
    <reaction evidence="10">
        <text>N(4)-(alpha-D-Man-(1-&gt;2)-alpha-D-Man-(1-&gt;2)-alpha-D-Man-(1-&gt;3)-[alpha-D-Man-(1-&gt;2)-alpha-D-Man-(1-&gt;3)-[alpha-D-Man-(1-&gt;2)-alpha-D-Man-(1-&gt;6)]-alpha-D-Man-(1-&gt;6)]-beta-D-Man-(1-&gt;4)-beta-D-GlcNAc-(1-&gt;4)-beta-D-GlcNAc)-L-asparaginyl-[protein] (N-glucan mannose isomer 9A1,2,3B1,2,3) + 4 H2O = N(4)-(alpha-D-Man-(1-&gt;3)-[alpha-D-Man-(1-&gt;3)-[alpha-D-Man-(1-&gt;6)]-alpha-D-Man-(1-&gt;6)]-beta-D-Man-(1-&gt;4)-beta-D-GlcNAc-(1-&gt;4)-beta-D-GlcNAc)-L-asparaginyl-[protein] (N-glucan mannose isomer 5A1,2) + 4 beta-D-mannose</text>
        <dbReference type="Rhea" id="RHEA:56008"/>
        <dbReference type="Rhea" id="RHEA-COMP:14356"/>
        <dbReference type="Rhea" id="RHEA-COMP:14367"/>
        <dbReference type="ChEBI" id="CHEBI:15377"/>
        <dbReference type="ChEBI" id="CHEBI:28563"/>
        <dbReference type="ChEBI" id="CHEBI:59087"/>
        <dbReference type="ChEBI" id="CHEBI:139493"/>
        <dbReference type="EC" id="3.2.1.113"/>
    </reaction>
</comment>
<evidence type="ECO:0000256" key="8">
    <source>
        <dbReference type="ARBA" id="ARBA00023295"/>
    </source>
</evidence>
<comment type="similarity">
    <text evidence="3 14">Belongs to the glycosyl hydrolase 47 family.</text>
</comment>
<comment type="cofactor">
    <cofactor evidence="1 12">
        <name>Ca(2+)</name>
        <dbReference type="ChEBI" id="CHEBI:29108"/>
    </cofactor>
</comment>
<name>A0A8H3B9X4_9AGAM</name>
<evidence type="ECO:0000256" key="2">
    <source>
        <dbReference type="ARBA" id="ARBA00004922"/>
    </source>
</evidence>
<keyword evidence="4" id="KW-0732">Signal</keyword>
<dbReference type="InterPro" id="IPR036026">
    <property type="entry name" value="Seven-hairpin_glycosidases"/>
</dbReference>
<feature type="disulfide bond" evidence="13">
    <location>
        <begin position="326"/>
        <end position="355"/>
    </location>
</feature>
<comment type="caution">
    <text evidence="15">The sequence shown here is derived from an EMBL/GenBank/DDBJ whole genome shotgun (WGS) entry which is preliminary data.</text>
</comment>
<organism evidence="15 16">
    <name type="scientific">Rhizoctonia solani</name>
    <dbReference type="NCBI Taxonomy" id="456999"/>
    <lineage>
        <taxon>Eukaryota</taxon>
        <taxon>Fungi</taxon>
        <taxon>Dikarya</taxon>
        <taxon>Basidiomycota</taxon>
        <taxon>Agaricomycotina</taxon>
        <taxon>Agaricomycetes</taxon>
        <taxon>Cantharellales</taxon>
        <taxon>Ceratobasidiaceae</taxon>
        <taxon>Rhizoctonia</taxon>
    </lineage>
</organism>
<evidence type="ECO:0000313" key="16">
    <source>
        <dbReference type="Proteomes" id="UP000663861"/>
    </source>
</evidence>
<evidence type="ECO:0000256" key="4">
    <source>
        <dbReference type="ARBA" id="ARBA00022729"/>
    </source>
</evidence>
<comment type="pathway">
    <text evidence="2">Protein modification; protein glycosylation.</text>
</comment>
<sequence>MLRFAYAPYLISRRTVAFVFTILHTISARSIQKPGLQLPSDAAENARHTIEIFKSAYQSYKSFAWGHDSLAPLTNNYVDDRNGWGATIVDSLSTMHVMGLEDSFREGVEFALNIDFTSSKTNSTVSLFESTIRYVGGILSAYELDGKKDKRLIDKAQELADKLIYGWVDDNDIPYNKLNFTTNRPVIDETGLAVAGTLVLEWSRLSEYTGNNKYRDLSEKAMRRIGLLPAPFPGLPVQMVDPKTNKPNGTYVTWGAGSDSYFEYLIKYGRLTNNADTIWTKQWLTAVDSSITHLAQEAVDTDIKGLLYLGEWYNGTFRHLGSHLGCFHGGNWIMGGRLTDNDTIVDYGLKLTDTCWNTYEKTATGLGPEVFGFVGPDGDRAGKVKPSPHDLAFYKENGFYSYNDSMWAYYDLRPEVLESNFYAWRATGDIKYQQRAHAALMSIEKYCKVNGGYVGIGDVRLVEQAFYINQTETFLFAEVLKYLYLTFADPHTLDLDEWVVLKYLYLTFADPHTLDLDEWVMNTEAHPLMAPPLLDTYAITRWVGPVEQFRLRAVRTAVTMARSARYLNALAWIVAIILLGTSWRLRHRVLKEE</sequence>
<evidence type="ECO:0000256" key="1">
    <source>
        <dbReference type="ARBA" id="ARBA00001913"/>
    </source>
</evidence>
<keyword evidence="7" id="KW-0325">Glycoprotein</keyword>
<dbReference type="InterPro" id="IPR012341">
    <property type="entry name" value="6hp_glycosidase-like_sf"/>
</dbReference>
<keyword evidence="8 14" id="KW-0326">Glycosidase</keyword>
<evidence type="ECO:0000256" key="12">
    <source>
        <dbReference type="PIRSR" id="PIRSR601382-2"/>
    </source>
</evidence>
<feature type="active site" evidence="11">
    <location>
        <position position="259"/>
    </location>
</feature>
<feature type="active site" evidence="11">
    <location>
        <position position="415"/>
    </location>
</feature>
<keyword evidence="6 13" id="KW-1015">Disulfide bond</keyword>
<evidence type="ECO:0000256" key="11">
    <source>
        <dbReference type="PIRSR" id="PIRSR601382-1"/>
    </source>
</evidence>
<keyword evidence="12" id="KW-0106">Calcium</keyword>
<dbReference type="GO" id="GO:0004571">
    <property type="term" value="F:mannosyl-oligosaccharide 1,2-alpha-mannosidase activity"/>
    <property type="evidence" value="ECO:0007669"/>
    <property type="project" value="UniProtKB-EC"/>
</dbReference>
<feature type="binding site" evidence="12">
    <location>
        <position position="523"/>
    </location>
    <ligand>
        <name>Ca(2+)</name>
        <dbReference type="ChEBI" id="CHEBI:29108"/>
    </ligand>
</feature>
<evidence type="ECO:0000256" key="13">
    <source>
        <dbReference type="PIRSR" id="PIRSR601382-3"/>
    </source>
</evidence>
<dbReference type="PRINTS" id="PR00747">
    <property type="entry name" value="GLYHDRLASE47"/>
</dbReference>
<dbReference type="Proteomes" id="UP000663861">
    <property type="component" value="Unassembled WGS sequence"/>
</dbReference>
<dbReference type="SUPFAM" id="SSF48225">
    <property type="entry name" value="Seven-hairpin glycosidases"/>
    <property type="match status" value="2"/>
</dbReference>
<proteinExistence type="inferred from homology"/>
<evidence type="ECO:0000256" key="10">
    <source>
        <dbReference type="ARBA" id="ARBA00048605"/>
    </source>
</evidence>
<dbReference type="FunFam" id="1.50.10.10:FF:000047">
    <property type="entry name" value="Mannosyl-oligosaccharide alpha-1,2-mannosidase"/>
    <property type="match status" value="1"/>
</dbReference>
<gene>
    <name evidence="15" type="ORF">RDB_LOCUS55209</name>
</gene>
<feature type="active site" description="Proton donor" evidence="11">
    <location>
        <position position="129"/>
    </location>
</feature>
<evidence type="ECO:0000256" key="14">
    <source>
        <dbReference type="RuleBase" id="RU361193"/>
    </source>
</evidence>
<dbReference type="InterPro" id="IPR050749">
    <property type="entry name" value="Glycosyl_Hydrolase_47"/>
</dbReference>
<keyword evidence="12" id="KW-0479">Metal-binding</keyword>
<reference evidence="15" key="1">
    <citation type="submission" date="2021-01" db="EMBL/GenBank/DDBJ databases">
        <authorList>
            <person name="Kaushik A."/>
        </authorList>
    </citation>
    <scope>NUCLEOTIDE SEQUENCE</scope>
    <source>
        <strain evidence="15">AG4-RS23</strain>
    </source>
</reference>
<evidence type="ECO:0000313" key="15">
    <source>
        <dbReference type="EMBL" id="CAE6451421.1"/>
    </source>
</evidence>
<dbReference type="Pfam" id="PF01532">
    <property type="entry name" value="Glyco_hydro_47"/>
    <property type="match status" value="2"/>
</dbReference>
<evidence type="ECO:0000256" key="9">
    <source>
        <dbReference type="ARBA" id="ARBA00047669"/>
    </source>
</evidence>
<dbReference type="GO" id="GO:0016020">
    <property type="term" value="C:membrane"/>
    <property type="evidence" value="ECO:0007669"/>
    <property type="project" value="InterPro"/>
</dbReference>
<dbReference type="PANTHER" id="PTHR11742">
    <property type="entry name" value="MANNOSYL-OLIGOSACCHARIDE ALPHA-1,2-MANNOSIDASE-RELATED"/>
    <property type="match status" value="1"/>
</dbReference>
<dbReference type="GO" id="GO:0005783">
    <property type="term" value="C:endoplasmic reticulum"/>
    <property type="evidence" value="ECO:0007669"/>
    <property type="project" value="TreeGrafter"/>
</dbReference>
<dbReference type="AlphaFoldDB" id="A0A8H3B9X4"/>
<evidence type="ECO:0000256" key="7">
    <source>
        <dbReference type="ARBA" id="ARBA00023180"/>
    </source>
</evidence>
<dbReference type="EMBL" id="CAJMWY010000912">
    <property type="protein sequence ID" value="CAE6451421.1"/>
    <property type="molecule type" value="Genomic_DNA"/>
</dbReference>
<feature type="active site" description="Proton donor" evidence="11">
    <location>
        <position position="369"/>
    </location>
</feature>
<evidence type="ECO:0000256" key="5">
    <source>
        <dbReference type="ARBA" id="ARBA00022801"/>
    </source>
</evidence>
<dbReference type="GO" id="GO:0005509">
    <property type="term" value="F:calcium ion binding"/>
    <property type="evidence" value="ECO:0007669"/>
    <property type="project" value="InterPro"/>
</dbReference>
<accession>A0A8H3B9X4</accession>
<comment type="catalytic activity">
    <reaction evidence="9">
        <text>N(4)-(alpha-D-Man-(1-&gt;2)-alpha-D-Man-(1-&gt;2)-alpha-D-Man-(1-&gt;3)-[alpha-D-Man-(1-&gt;3)-[alpha-D-Man-(1-&gt;2)-alpha-D-Man-(1-&gt;6)]-alpha-D-Man-(1-&gt;6)]-beta-D-Man-(1-&gt;4)-beta-D-GlcNAc-(1-&gt;4)-beta-D-GlcNAc)-L-asparaginyl-[protein] (N-glucan mannose isomer 8A1,2,3B1,3) + 3 H2O = N(4)-(alpha-D-Man-(1-&gt;3)-[alpha-D-Man-(1-&gt;3)-[alpha-D-Man-(1-&gt;6)]-alpha-D-Man-(1-&gt;6)]-beta-D-Man-(1-&gt;4)-beta-D-GlcNAc-(1-&gt;4)-beta-D-GlcNAc)-L-asparaginyl-[protein] (N-glucan mannose isomer 5A1,2) + 3 beta-D-mannose</text>
        <dbReference type="Rhea" id="RHEA:56028"/>
        <dbReference type="Rhea" id="RHEA-COMP:14358"/>
        <dbReference type="Rhea" id="RHEA-COMP:14367"/>
        <dbReference type="ChEBI" id="CHEBI:15377"/>
        <dbReference type="ChEBI" id="CHEBI:28563"/>
        <dbReference type="ChEBI" id="CHEBI:59087"/>
        <dbReference type="ChEBI" id="CHEBI:60628"/>
        <dbReference type="EC" id="3.2.1.113"/>
    </reaction>
</comment>
<dbReference type="InterPro" id="IPR001382">
    <property type="entry name" value="Glyco_hydro_47"/>
</dbReference>
<evidence type="ECO:0000256" key="6">
    <source>
        <dbReference type="ARBA" id="ARBA00023157"/>
    </source>
</evidence>
<protein>
    <recommendedName>
        <fullName evidence="14">alpha-1,2-Mannosidase</fullName>
        <ecNumber evidence="14">3.2.1.-</ecNumber>
    </recommendedName>
</protein>
<keyword evidence="5 14" id="KW-0378">Hydrolase</keyword>
<dbReference type="Gene3D" id="1.50.10.10">
    <property type="match status" value="2"/>
</dbReference>
<evidence type="ECO:0000256" key="3">
    <source>
        <dbReference type="ARBA" id="ARBA00007658"/>
    </source>
</evidence>
<dbReference type="GO" id="GO:0005975">
    <property type="term" value="P:carbohydrate metabolic process"/>
    <property type="evidence" value="ECO:0007669"/>
    <property type="project" value="InterPro"/>
</dbReference>
<dbReference type="EC" id="3.2.1.-" evidence="14"/>
<dbReference type="PANTHER" id="PTHR11742:SF101">
    <property type="entry name" value="MANNOSYL-OLIGOSACCHARIDE ALPHA-1,2-MANNOSIDASE 1B"/>
    <property type="match status" value="1"/>
</dbReference>
<dbReference type="GO" id="GO:0036503">
    <property type="term" value="P:ERAD pathway"/>
    <property type="evidence" value="ECO:0007669"/>
    <property type="project" value="UniProtKB-ARBA"/>
</dbReference>